<dbReference type="GO" id="GO:0005506">
    <property type="term" value="F:iron ion binding"/>
    <property type="evidence" value="ECO:0007669"/>
    <property type="project" value="InterPro"/>
</dbReference>
<dbReference type="EMBL" id="UINC01149252">
    <property type="protein sequence ID" value="SVD41612.1"/>
    <property type="molecule type" value="Genomic_DNA"/>
</dbReference>
<gene>
    <name evidence="2" type="ORF">METZ01_LOCUS394466</name>
</gene>
<accession>A0A382V548</accession>
<dbReference type="GO" id="GO:0051536">
    <property type="term" value="F:iron-sulfur cluster binding"/>
    <property type="evidence" value="ECO:0007669"/>
    <property type="project" value="InterPro"/>
</dbReference>
<dbReference type="PANTHER" id="PTHR10093">
    <property type="entry name" value="IRON-SULFUR CLUSTER ASSEMBLY ENZYME NIFU HOMOLOG"/>
    <property type="match status" value="1"/>
</dbReference>
<dbReference type="Pfam" id="PF01592">
    <property type="entry name" value="NifU_N"/>
    <property type="match status" value="1"/>
</dbReference>
<dbReference type="AlphaFoldDB" id="A0A382V548"/>
<organism evidence="2">
    <name type="scientific">marine metagenome</name>
    <dbReference type="NCBI Taxonomy" id="408172"/>
    <lineage>
        <taxon>unclassified sequences</taxon>
        <taxon>metagenomes</taxon>
        <taxon>ecological metagenomes</taxon>
    </lineage>
</organism>
<evidence type="ECO:0000259" key="1">
    <source>
        <dbReference type="Pfam" id="PF01592"/>
    </source>
</evidence>
<evidence type="ECO:0000313" key="2">
    <source>
        <dbReference type="EMBL" id="SVD41612.1"/>
    </source>
</evidence>
<dbReference type="GO" id="GO:0016226">
    <property type="term" value="P:iron-sulfur cluster assembly"/>
    <property type="evidence" value="ECO:0007669"/>
    <property type="project" value="InterPro"/>
</dbReference>
<dbReference type="CDD" id="cd06664">
    <property type="entry name" value="IscU_like"/>
    <property type="match status" value="1"/>
</dbReference>
<dbReference type="Gene3D" id="3.90.1010.10">
    <property type="match status" value="1"/>
</dbReference>
<protein>
    <recommendedName>
        <fullName evidence="1">NIF system FeS cluster assembly NifU N-terminal domain-containing protein</fullName>
    </recommendedName>
</protein>
<reference evidence="2" key="1">
    <citation type="submission" date="2018-05" db="EMBL/GenBank/DDBJ databases">
        <authorList>
            <person name="Lanie J.A."/>
            <person name="Ng W.-L."/>
            <person name="Kazmierczak K.M."/>
            <person name="Andrzejewski T.M."/>
            <person name="Davidsen T.M."/>
            <person name="Wayne K.J."/>
            <person name="Tettelin H."/>
            <person name="Glass J.I."/>
            <person name="Rusch D."/>
            <person name="Podicherti R."/>
            <person name="Tsui H.-C.T."/>
            <person name="Winkler M.E."/>
        </authorList>
    </citation>
    <scope>NUCLEOTIDE SEQUENCE</scope>
</reference>
<feature type="domain" description="NIF system FeS cluster assembly NifU N-terminal" evidence="1">
    <location>
        <begin position="4"/>
        <end position="124"/>
    </location>
</feature>
<sequence length="126" mass="13644">MTDYSDKVVQHFENPQNSGILENPDGEATVSNPVCGDTMSVTLRIKNLTIINMQWQTRGCPAAIATSSYTSEFVRGMSLKEAGEVSREVITQGIGGLPRDKGHCSVLAADALKKAIISYENKQKAL</sequence>
<dbReference type="SUPFAM" id="SSF82649">
    <property type="entry name" value="SufE/NifU"/>
    <property type="match status" value="1"/>
</dbReference>
<name>A0A382V548_9ZZZZ</name>
<dbReference type="InterPro" id="IPR002871">
    <property type="entry name" value="NIF_FeS_clus_asmbl_NifU_N"/>
</dbReference>
<proteinExistence type="predicted"/>